<dbReference type="OrthoDB" id="4083144at2"/>
<accession>A0A2M9BVA9</accession>
<dbReference type="EMBL" id="PGFB01000003">
    <property type="protein sequence ID" value="PJJ61893.1"/>
    <property type="molecule type" value="Genomic_DNA"/>
</dbReference>
<dbReference type="Pfam" id="PF13412">
    <property type="entry name" value="HTH_24"/>
    <property type="match status" value="1"/>
</dbReference>
<dbReference type="GO" id="GO:0006355">
    <property type="term" value="P:regulation of DNA-templated transcription"/>
    <property type="evidence" value="ECO:0007669"/>
    <property type="project" value="InterPro"/>
</dbReference>
<keyword evidence="3" id="KW-0418">Kinase</keyword>
<sequence length="408" mass="43036">MRRGTNLPAVGGFNQTVILDVIRRSPEALSRVELAEKTGLAPQTISNVTRRLLDDGLITEAGKHIQGRGKPRVMLELAPQSRYALGVHLDPAVITYAVLDLRGQVVHDASMRTPRAGRPDEIIASMAAALDELIEASGVDREKILGIGIAAPGPVDVARGIVLDPPHLEGWRDVPLRDALFEATGLPVLLEKDVTAAAIAELWLSGEAQHSDFAFFYLGTGIGIGLALDGEVLRGSTGNAGEGGTLVVPVDGLVDGRRSDLLGHLATPRYMLEQAADEGVLVPAPPANDMVAIDEGFDELVRLAEAGDAGALRILDRAASLIASALVSVVNLLDIDEVIFGGPFWERVSARFIFQISRIIDHSPDRVTRHPVALSGSSIGDDVAAVGAACLVLDHALSPRPSGLLITG</sequence>
<dbReference type="InterPro" id="IPR000600">
    <property type="entry name" value="ROK"/>
</dbReference>
<dbReference type="Pfam" id="PF00480">
    <property type="entry name" value="ROK"/>
    <property type="match status" value="2"/>
</dbReference>
<reference evidence="3 4" key="1">
    <citation type="submission" date="2017-11" db="EMBL/GenBank/DDBJ databases">
        <title>Genomic Encyclopedia of Archaeal and Bacterial Type Strains, Phase II (KMG-II): From Individual Species to Whole Genera.</title>
        <authorList>
            <person name="Goeker M."/>
        </authorList>
    </citation>
    <scope>NUCLEOTIDE SEQUENCE [LARGE SCALE GENOMIC DNA]</scope>
    <source>
        <strain evidence="3 4">DSM 25625</strain>
    </source>
</reference>
<dbReference type="SUPFAM" id="SSF46785">
    <property type="entry name" value="Winged helix' DNA-binding domain"/>
    <property type="match status" value="1"/>
</dbReference>
<dbReference type="PANTHER" id="PTHR18964:SF149">
    <property type="entry name" value="BIFUNCTIONAL UDP-N-ACETYLGLUCOSAMINE 2-EPIMERASE_N-ACETYLMANNOSAMINE KINASE"/>
    <property type="match status" value="1"/>
</dbReference>
<dbReference type="GO" id="GO:0003677">
    <property type="term" value="F:DNA binding"/>
    <property type="evidence" value="ECO:0007669"/>
    <property type="project" value="InterPro"/>
</dbReference>
<dbReference type="GO" id="GO:0016301">
    <property type="term" value="F:kinase activity"/>
    <property type="evidence" value="ECO:0007669"/>
    <property type="project" value="UniProtKB-KW"/>
</dbReference>
<dbReference type="PANTHER" id="PTHR18964">
    <property type="entry name" value="ROK (REPRESSOR, ORF, KINASE) FAMILY"/>
    <property type="match status" value="1"/>
</dbReference>
<keyword evidence="3" id="KW-0808">Transferase</keyword>
<dbReference type="InterPro" id="IPR043129">
    <property type="entry name" value="ATPase_NBD"/>
</dbReference>
<comment type="similarity">
    <text evidence="1">Belongs to the ROK (NagC/XylR) family.</text>
</comment>
<comment type="caution">
    <text evidence="3">The sequence shown here is derived from an EMBL/GenBank/DDBJ whole genome shotgun (WGS) entry which is preliminary data.</text>
</comment>
<evidence type="ECO:0000313" key="3">
    <source>
        <dbReference type="EMBL" id="PJJ61893.1"/>
    </source>
</evidence>
<evidence type="ECO:0000259" key="2">
    <source>
        <dbReference type="SMART" id="SM00419"/>
    </source>
</evidence>
<name>A0A2M9BVA9_9MICO</name>
<gene>
    <name evidence="3" type="ORF">CLV54_1680</name>
</gene>
<dbReference type="SMART" id="SM00419">
    <property type="entry name" value="HTH_CRP"/>
    <property type="match status" value="1"/>
</dbReference>
<dbReference type="AlphaFoldDB" id="A0A2M9BVA9"/>
<evidence type="ECO:0000313" key="4">
    <source>
        <dbReference type="Proteomes" id="UP000230161"/>
    </source>
</evidence>
<dbReference type="SUPFAM" id="SSF53067">
    <property type="entry name" value="Actin-like ATPase domain"/>
    <property type="match status" value="1"/>
</dbReference>
<dbReference type="RefSeq" id="WP_100344518.1">
    <property type="nucleotide sequence ID" value="NZ_PGFB01000003.1"/>
</dbReference>
<keyword evidence="4" id="KW-1185">Reference proteome</keyword>
<dbReference type="InterPro" id="IPR036388">
    <property type="entry name" value="WH-like_DNA-bd_sf"/>
</dbReference>
<feature type="domain" description="HTH crp-type" evidence="2">
    <location>
        <begin position="20"/>
        <end position="75"/>
    </location>
</feature>
<protein>
    <submittedName>
        <fullName evidence="3">Putative NBD/HSP70 family sugar kinase</fullName>
    </submittedName>
</protein>
<proteinExistence type="inferred from homology"/>
<dbReference type="InterPro" id="IPR036390">
    <property type="entry name" value="WH_DNA-bd_sf"/>
</dbReference>
<evidence type="ECO:0000256" key="1">
    <source>
        <dbReference type="ARBA" id="ARBA00006479"/>
    </source>
</evidence>
<dbReference type="Proteomes" id="UP000230161">
    <property type="component" value="Unassembled WGS sequence"/>
</dbReference>
<dbReference type="InterPro" id="IPR012318">
    <property type="entry name" value="HTH_CRP"/>
</dbReference>
<dbReference type="Gene3D" id="1.10.10.10">
    <property type="entry name" value="Winged helix-like DNA-binding domain superfamily/Winged helix DNA-binding domain"/>
    <property type="match status" value="1"/>
</dbReference>
<dbReference type="Gene3D" id="3.30.420.40">
    <property type="match status" value="2"/>
</dbReference>
<organism evidence="3 4">
    <name type="scientific">Compostimonas suwonensis</name>
    <dbReference type="NCBI Taxonomy" id="1048394"/>
    <lineage>
        <taxon>Bacteria</taxon>
        <taxon>Bacillati</taxon>
        <taxon>Actinomycetota</taxon>
        <taxon>Actinomycetes</taxon>
        <taxon>Micrococcales</taxon>
        <taxon>Microbacteriaceae</taxon>
        <taxon>Compostimonas</taxon>
    </lineage>
</organism>